<dbReference type="PROSITE" id="PS00101">
    <property type="entry name" value="HEXAPEP_TRANSFERASES"/>
    <property type="match status" value="1"/>
</dbReference>
<dbReference type="Pfam" id="PF00132">
    <property type="entry name" value="Hexapep"/>
    <property type="match status" value="1"/>
</dbReference>
<dbReference type="Gene3D" id="2.160.10.10">
    <property type="entry name" value="Hexapeptide repeat proteins"/>
    <property type="match status" value="1"/>
</dbReference>
<keyword evidence="3" id="KW-0677">Repeat</keyword>
<dbReference type="InterPro" id="IPR011004">
    <property type="entry name" value="Trimer_LpxA-like_sf"/>
</dbReference>
<organism evidence="5 6">
    <name type="scientific">Paracoccus laeviglucosivorans</name>
    <dbReference type="NCBI Taxonomy" id="1197861"/>
    <lineage>
        <taxon>Bacteria</taxon>
        <taxon>Pseudomonadati</taxon>
        <taxon>Pseudomonadota</taxon>
        <taxon>Alphaproteobacteria</taxon>
        <taxon>Rhodobacterales</taxon>
        <taxon>Paracoccaceae</taxon>
        <taxon>Paracoccus</taxon>
    </lineage>
</organism>
<dbReference type="PANTHER" id="PTHR43300:SF11">
    <property type="entry name" value="ACETYLTRANSFERASE RV3034C-RELATED"/>
    <property type="match status" value="1"/>
</dbReference>
<dbReference type="GO" id="GO:0016746">
    <property type="term" value="F:acyltransferase activity"/>
    <property type="evidence" value="ECO:0007669"/>
    <property type="project" value="UniProtKB-KW"/>
</dbReference>
<accession>A0A521EWA7</accession>
<dbReference type="InterPro" id="IPR001451">
    <property type="entry name" value="Hexapep"/>
</dbReference>
<dbReference type="EMBL" id="FXTK01000016">
    <property type="protein sequence ID" value="SMO88196.1"/>
    <property type="molecule type" value="Genomic_DNA"/>
</dbReference>
<keyword evidence="4" id="KW-0012">Acyltransferase</keyword>
<dbReference type="CDD" id="cd03349">
    <property type="entry name" value="LbH_XAT"/>
    <property type="match status" value="1"/>
</dbReference>
<dbReference type="InterPro" id="IPR050179">
    <property type="entry name" value="Trans_hexapeptide_repeat"/>
</dbReference>
<dbReference type="OrthoDB" id="9815592at2"/>
<name>A0A521EWA7_9RHOB</name>
<evidence type="ECO:0000256" key="2">
    <source>
        <dbReference type="ARBA" id="ARBA00022679"/>
    </source>
</evidence>
<reference evidence="5 6" key="1">
    <citation type="submission" date="2017-05" db="EMBL/GenBank/DDBJ databases">
        <authorList>
            <person name="Varghese N."/>
            <person name="Submissions S."/>
        </authorList>
    </citation>
    <scope>NUCLEOTIDE SEQUENCE [LARGE SCALE GENOMIC DNA]</scope>
    <source>
        <strain evidence="5 6">DSM 100094</strain>
    </source>
</reference>
<dbReference type="SUPFAM" id="SSF51161">
    <property type="entry name" value="Trimeric LpxA-like enzymes"/>
    <property type="match status" value="1"/>
</dbReference>
<evidence type="ECO:0000256" key="4">
    <source>
        <dbReference type="ARBA" id="ARBA00023315"/>
    </source>
</evidence>
<keyword evidence="6" id="KW-1185">Reference proteome</keyword>
<dbReference type="InterPro" id="IPR018357">
    <property type="entry name" value="Hexapep_transf_CS"/>
</dbReference>
<gene>
    <name evidence="5" type="ORF">SAMN06265221_11641</name>
</gene>
<dbReference type="PANTHER" id="PTHR43300">
    <property type="entry name" value="ACETYLTRANSFERASE"/>
    <property type="match status" value="1"/>
</dbReference>
<protein>
    <submittedName>
        <fullName evidence="5">Virginiamycin A acetyltransferase</fullName>
    </submittedName>
</protein>
<proteinExistence type="inferred from homology"/>
<dbReference type="RefSeq" id="WP_142664095.1">
    <property type="nucleotide sequence ID" value="NZ_FXTK01000016.1"/>
</dbReference>
<comment type="similarity">
    <text evidence="1">Belongs to the transferase hexapeptide repeat family.</text>
</comment>
<dbReference type="Proteomes" id="UP000319014">
    <property type="component" value="Unassembled WGS sequence"/>
</dbReference>
<dbReference type="AlphaFoldDB" id="A0A521EWA7"/>
<evidence type="ECO:0000256" key="1">
    <source>
        <dbReference type="ARBA" id="ARBA00007274"/>
    </source>
</evidence>
<evidence type="ECO:0000313" key="5">
    <source>
        <dbReference type="EMBL" id="SMO88196.1"/>
    </source>
</evidence>
<sequence length="220" mass="23524">MTASFLDAAQPHPMHFADGTPNRGLVHLNRVIDHPNIRIGDFTYASSFDPPDDWAVRLAPYTYPGAPEMLHIGRFCQIADGVRIITASANHPMAGVSTYPFAIFDHARVGDYIDQISGLPDTVIGHDVWIGDGARVLPGARIGNGVIIGAGAVVGGCVPDYAIVAGNPARVIRMRFDDAIIARLLPLAWWNWPVPLIAKATGALARADIAALEEFAAKAV</sequence>
<evidence type="ECO:0000256" key="3">
    <source>
        <dbReference type="ARBA" id="ARBA00022737"/>
    </source>
</evidence>
<evidence type="ECO:0000313" key="6">
    <source>
        <dbReference type="Proteomes" id="UP000319014"/>
    </source>
</evidence>
<keyword evidence="2 5" id="KW-0808">Transferase</keyword>